<dbReference type="Gene3D" id="3.80.10.10">
    <property type="entry name" value="Ribonuclease Inhibitor"/>
    <property type="match status" value="2"/>
</dbReference>
<dbReference type="Pfam" id="PF25344">
    <property type="entry name" value="PH_LRR1"/>
    <property type="match status" value="1"/>
</dbReference>
<dbReference type="SUPFAM" id="SSF52058">
    <property type="entry name" value="L domain-like"/>
    <property type="match status" value="1"/>
</dbReference>
<keyword evidence="5" id="KW-0413">Isomerase</keyword>
<proteinExistence type="predicted"/>
<keyword evidence="2" id="KW-0677">Repeat</keyword>
<keyword evidence="6" id="KW-1185">Reference proteome</keyword>
<dbReference type="GO" id="GO:0016853">
    <property type="term" value="F:isomerase activity"/>
    <property type="evidence" value="ECO:0007669"/>
    <property type="project" value="UniProtKB-KW"/>
</dbReference>
<dbReference type="Pfam" id="PF00560">
    <property type="entry name" value="LRR_1"/>
    <property type="match status" value="1"/>
</dbReference>
<evidence type="ECO:0000256" key="1">
    <source>
        <dbReference type="ARBA" id="ARBA00022614"/>
    </source>
</evidence>
<dbReference type="PANTHER" id="PTHR48051:SF1">
    <property type="entry name" value="RAS SUPPRESSOR PROTEIN 1"/>
    <property type="match status" value="1"/>
</dbReference>
<dbReference type="FunCoup" id="F4WNH6">
    <property type="interactions" value="698"/>
</dbReference>
<dbReference type="SMART" id="SM00364">
    <property type="entry name" value="LRR_BAC"/>
    <property type="match status" value="4"/>
</dbReference>
<dbReference type="InterPro" id="IPR003591">
    <property type="entry name" value="Leu-rich_rpt_typical-subtyp"/>
</dbReference>
<dbReference type="InterPro" id="IPR001611">
    <property type="entry name" value="Leu-rich_rpt"/>
</dbReference>
<dbReference type="eggNOG" id="KOG0619">
    <property type="taxonomic scope" value="Eukaryota"/>
</dbReference>
<evidence type="ECO:0000313" key="5">
    <source>
        <dbReference type="EMBL" id="EGI64169.1"/>
    </source>
</evidence>
<dbReference type="OrthoDB" id="17912at2759"/>
<keyword evidence="1" id="KW-0433">Leucine-rich repeat</keyword>
<organism evidence="6">
    <name type="scientific">Acromyrmex echinatior</name>
    <name type="common">Panamanian leafcutter ant</name>
    <name type="synonym">Acromyrmex octospinosus echinatior</name>
    <dbReference type="NCBI Taxonomy" id="103372"/>
    <lineage>
        <taxon>Eukaryota</taxon>
        <taxon>Metazoa</taxon>
        <taxon>Ecdysozoa</taxon>
        <taxon>Arthropoda</taxon>
        <taxon>Hexapoda</taxon>
        <taxon>Insecta</taxon>
        <taxon>Pterygota</taxon>
        <taxon>Neoptera</taxon>
        <taxon>Endopterygota</taxon>
        <taxon>Hymenoptera</taxon>
        <taxon>Apocrita</taxon>
        <taxon>Aculeata</taxon>
        <taxon>Formicoidea</taxon>
        <taxon>Formicidae</taxon>
        <taxon>Myrmicinae</taxon>
        <taxon>Acromyrmex</taxon>
    </lineage>
</organism>
<accession>F4WNH6</accession>
<gene>
    <name evidence="5" type="ORF">G5I_07329</name>
</gene>
<evidence type="ECO:0000313" key="6">
    <source>
        <dbReference type="Proteomes" id="UP000007755"/>
    </source>
</evidence>
<reference evidence="5" key="1">
    <citation type="submission" date="2011-02" db="EMBL/GenBank/DDBJ databases">
        <title>The genome of the leaf-cutting ant Acromyrmex echinatior suggests key adaptations to social evolution and fungus farming.</title>
        <authorList>
            <person name="Nygaard S."/>
            <person name="Zhang G."/>
        </authorList>
    </citation>
    <scope>NUCLEOTIDE SEQUENCE</scope>
</reference>
<dbReference type="InParanoid" id="F4WNH6"/>
<dbReference type="PANTHER" id="PTHR48051">
    <property type="match status" value="1"/>
</dbReference>
<protein>
    <submittedName>
        <fullName evidence="5">Peptidylprolyl isomerase-like 5</fullName>
    </submittedName>
</protein>
<dbReference type="InterPro" id="IPR032675">
    <property type="entry name" value="LRR_dom_sf"/>
</dbReference>
<dbReference type="STRING" id="103372.F4WNH6"/>
<dbReference type="AlphaFoldDB" id="F4WNH6"/>
<dbReference type="SMART" id="SM00369">
    <property type="entry name" value="LRR_TYP"/>
    <property type="match status" value="4"/>
</dbReference>
<dbReference type="PROSITE" id="PS51450">
    <property type="entry name" value="LRR"/>
    <property type="match status" value="1"/>
</dbReference>
<dbReference type="InterPro" id="IPR057437">
    <property type="entry name" value="PIF1/LRR1_PH"/>
</dbReference>
<evidence type="ECO:0000259" key="4">
    <source>
        <dbReference type="Pfam" id="PF25344"/>
    </source>
</evidence>
<keyword evidence="3" id="KW-0539">Nucleus</keyword>
<dbReference type="Pfam" id="PF13855">
    <property type="entry name" value="LRR_8"/>
    <property type="match status" value="1"/>
</dbReference>
<sequence length="419" mass="48383">MKFHCYIEIHDRILSVCSQRRSQSILAFTKKSVKDDDVYLYLQTRQNKQGIKYQIVNNVKQVFTKFIADGKVTIRLIQPCHDLIIQSDSIQLKSFLHILNQIINRHSQHDVLVNQYTVMPNVSFNSSQFSMGKVKVVVKKKSEYPTLQGFPRTTEQLILSGLSRKSFDRQILRLQSLRILDLSDNNISYLPKELGTLPHLQQLLLSQNNLGKSPKSKWTWLEQTAIKHNLHFLDISSNLLTELPTQIKNLNALVHLKVSQNALTHLPHNIRTLRNLKILDVARNRLSYLPVTITYLRLQLLDVTENPFMESYDIKNNVCVNDSAMTVKMTSLVEWSAKTILKSRITYDASIIPYTLVDYLDEAKCCYLCKTTCFDCYVKKLIYVPLPCAEIKKSMCTAFIFEAYFCSLFCANNILCKSK</sequence>
<feature type="domain" description="PIF1/LRR1 pleckstrin homology" evidence="4">
    <location>
        <begin position="1"/>
        <end position="109"/>
    </location>
</feature>
<dbReference type="EMBL" id="GL888237">
    <property type="protein sequence ID" value="EGI64169.1"/>
    <property type="molecule type" value="Genomic_DNA"/>
</dbReference>
<evidence type="ECO:0000256" key="2">
    <source>
        <dbReference type="ARBA" id="ARBA00022737"/>
    </source>
</evidence>
<dbReference type="GO" id="GO:0005737">
    <property type="term" value="C:cytoplasm"/>
    <property type="evidence" value="ECO:0007669"/>
    <property type="project" value="TreeGrafter"/>
</dbReference>
<evidence type="ECO:0000256" key="3">
    <source>
        <dbReference type="ARBA" id="ARBA00023242"/>
    </source>
</evidence>
<name>F4WNH6_ACREC</name>
<dbReference type="Proteomes" id="UP000007755">
    <property type="component" value="Unassembled WGS sequence"/>
</dbReference>
<dbReference type="InterPro" id="IPR050216">
    <property type="entry name" value="LRR_domain-containing"/>
</dbReference>